<comment type="subcellular location">
    <subcellularLocation>
        <location evidence="1 3">Nucleus</location>
    </subcellularLocation>
</comment>
<feature type="region of interest" description="Disordered" evidence="4">
    <location>
        <begin position="26"/>
        <end position="82"/>
    </location>
</feature>
<dbReference type="PANTHER" id="PTHR23110:SF105">
    <property type="entry name" value="RIBBON, ISOFORM C"/>
    <property type="match status" value="1"/>
</dbReference>
<feature type="region of interest" description="Disordered" evidence="4">
    <location>
        <begin position="589"/>
        <end position="614"/>
    </location>
</feature>
<evidence type="ECO:0000259" key="5">
    <source>
        <dbReference type="PROSITE" id="PS50097"/>
    </source>
</evidence>
<feature type="compositionally biased region" description="Basic and acidic residues" evidence="4">
    <location>
        <begin position="460"/>
        <end position="470"/>
    </location>
</feature>
<dbReference type="InterPro" id="IPR011333">
    <property type="entry name" value="SKP1/BTB/POZ_sf"/>
</dbReference>
<evidence type="ECO:0000313" key="7">
    <source>
        <dbReference type="Proteomes" id="UP001652620"/>
    </source>
</evidence>
<feature type="compositionally biased region" description="Polar residues" evidence="4">
    <location>
        <begin position="863"/>
        <end position="882"/>
    </location>
</feature>
<dbReference type="Pfam" id="PF05225">
    <property type="entry name" value="HTH_psq"/>
    <property type="match status" value="1"/>
</dbReference>
<dbReference type="CDD" id="cd18315">
    <property type="entry name" value="BTB_POZ_BAB-like"/>
    <property type="match status" value="1"/>
</dbReference>
<feature type="compositionally biased region" description="Basic and acidic residues" evidence="4">
    <location>
        <begin position="679"/>
        <end position="767"/>
    </location>
</feature>
<keyword evidence="3" id="KW-0238">DNA-binding</keyword>
<sequence length="911" mass="99158">MEARIINFNMAEIEISIAPGPHNLLAPPPPPLPASSSLSSLPAASATSSCGPNNGSSSADSSPQTSANSAISAHAAMGGPHPPLPPTIEGQTYCLRWNNHKSNLVEILDALIKVESYVDCTIVVDDQVQFKAHRVVLAANSPYFQAILQDVPMDHCSIIFPGVKAFEMRALLDYMYTGEVNVTQSQIPTIMRIAEELEVKGLFDMADLKEKFNKLSEEHADRASHGYPYAAASTSGLTAPYAMATSSSSAQGLPSGVHNGKEHHGADFPMPSQHNSSSVISTSSHISPSAAASSTSSPPYTNYKSPYTNLYSKSPGPSNGPGSAGNGSSLGQSKSANTPQTPTHSQTQPPNADHAQWPLSPSAAVGMLGSVYDSVPDNPLKRKKLSSMTSMLMNRDTPILRNVLAQANPADSSQPISFSMPSASKTDSKSSADKNSPHGGSMGGHNNNHGQHFNGGADFGSEKKYHDEPHSPYTDRSFDDDAYDAKGNYGGGFSSNSNQKPEWKRYKQYTRSDIMSAIQCVREGMSALQASRKFGVPSRTLYDKVKKLGITTGRPMNRTMKRSPSTVDSTAAFSYPHAYGAEPLMSTMHEGRNDEREPKDHHRAEHHHMPPQLPHSLLDHALLQQALESRGGDIAGRGALLLAAAAHAAANRISTSPGPNGSNAMRSPSPPNYGRKYGRGSEQDFAMERDGRRRERGRDRDMDSSRENERRMLEHELDRERERELASESDRERELEYEREQREERECERKRAREYEREHERDMEREHTRGRKRASRRRSHDDEEETTGQVEDLSVARRNCMSPAPTESPHRRTRSPSYSPPPPQPPTATAPPTALECGSGVIKLATAAAVAVAASTADDSRCSSRSSNGLTMADNISNDEYNNETSATLEAATTMTAIKREIISSDDVRTD</sequence>
<proteinExistence type="predicted"/>
<keyword evidence="2 3" id="KW-0539">Nucleus</keyword>
<evidence type="ECO:0000313" key="8">
    <source>
        <dbReference type="RefSeq" id="XP_049308455.1"/>
    </source>
</evidence>
<feature type="domain" description="BTB" evidence="5">
    <location>
        <begin position="118"/>
        <end position="184"/>
    </location>
</feature>
<evidence type="ECO:0000259" key="6">
    <source>
        <dbReference type="PROSITE" id="PS50960"/>
    </source>
</evidence>
<feature type="DNA-binding region" description="H-T-H motif" evidence="3">
    <location>
        <begin position="527"/>
        <end position="547"/>
    </location>
</feature>
<feature type="compositionally biased region" description="Basic and acidic residues" evidence="4">
    <location>
        <begin position="426"/>
        <end position="436"/>
    </location>
</feature>
<dbReference type="PROSITE" id="PS50097">
    <property type="entry name" value="BTB"/>
    <property type="match status" value="1"/>
</dbReference>
<reference evidence="8" key="1">
    <citation type="submission" date="2025-08" db="UniProtKB">
        <authorList>
            <consortium name="RefSeq"/>
        </authorList>
    </citation>
    <scope>IDENTIFICATION</scope>
    <source>
        <tissue evidence="8">Adult</tissue>
    </source>
</reference>
<dbReference type="PANTHER" id="PTHR23110">
    <property type="entry name" value="BTB DOMAIN TRANSCRIPTION FACTOR"/>
    <property type="match status" value="1"/>
</dbReference>
<organism evidence="7 8">
    <name type="scientific">Bactrocera dorsalis</name>
    <name type="common">Oriental fruit fly</name>
    <name type="synonym">Dacus dorsalis</name>
    <dbReference type="NCBI Taxonomy" id="27457"/>
    <lineage>
        <taxon>Eukaryota</taxon>
        <taxon>Metazoa</taxon>
        <taxon>Ecdysozoa</taxon>
        <taxon>Arthropoda</taxon>
        <taxon>Hexapoda</taxon>
        <taxon>Insecta</taxon>
        <taxon>Pterygota</taxon>
        <taxon>Neoptera</taxon>
        <taxon>Endopterygota</taxon>
        <taxon>Diptera</taxon>
        <taxon>Brachycera</taxon>
        <taxon>Muscomorpha</taxon>
        <taxon>Tephritoidea</taxon>
        <taxon>Tephritidae</taxon>
        <taxon>Bactrocera</taxon>
        <taxon>Bactrocera</taxon>
    </lineage>
</organism>
<feature type="compositionally biased region" description="Polar residues" evidence="4">
    <location>
        <begin position="652"/>
        <end position="666"/>
    </location>
</feature>
<feature type="compositionally biased region" description="Polar residues" evidence="4">
    <location>
        <begin position="409"/>
        <end position="421"/>
    </location>
</feature>
<dbReference type="Proteomes" id="UP001652620">
    <property type="component" value="Chromosome 3"/>
</dbReference>
<feature type="domain" description="HTH psq-type" evidence="6">
    <location>
        <begin position="500"/>
        <end position="551"/>
    </location>
</feature>
<dbReference type="SMART" id="SM00225">
    <property type="entry name" value="BTB"/>
    <property type="match status" value="1"/>
</dbReference>
<feature type="compositionally biased region" description="Basic residues" evidence="4">
    <location>
        <begin position="768"/>
        <end position="778"/>
    </location>
</feature>
<feature type="compositionally biased region" description="Low complexity" evidence="4">
    <location>
        <begin position="56"/>
        <end position="69"/>
    </location>
</feature>
<gene>
    <name evidence="8" type="primary">LOC105224692</name>
</gene>
<name>A0ABM3JGV0_BACDO</name>
<evidence type="ECO:0000256" key="4">
    <source>
        <dbReference type="SAM" id="MobiDB-lite"/>
    </source>
</evidence>
<feature type="compositionally biased region" description="Low complexity" evidence="4">
    <location>
        <begin position="338"/>
        <end position="350"/>
    </location>
</feature>
<feature type="compositionally biased region" description="Basic and acidic residues" evidence="4">
    <location>
        <begin position="589"/>
        <end position="603"/>
    </location>
</feature>
<accession>A0ABM3JGV0</accession>
<evidence type="ECO:0000256" key="2">
    <source>
        <dbReference type="ARBA" id="ARBA00023242"/>
    </source>
</evidence>
<dbReference type="SUPFAM" id="SSF46689">
    <property type="entry name" value="Homeodomain-like"/>
    <property type="match status" value="1"/>
</dbReference>
<feature type="region of interest" description="Disordered" evidence="4">
    <location>
        <begin position="246"/>
        <end position="358"/>
    </location>
</feature>
<dbReference type="InterPro" id="IPR000210">
    <property type="entry name" value="BTB/POZ_dom"/>
</dbReference>
<evidence type="ECO:0000256" key="3">
    <source>
        <dbReference type="PROSITE-ProRule" id="PRU00320"/>
    </source>
</evidence>
<dbReference type="InterPro" id="IPR009057">
    <property type="entry name" value="Homeodomain-like_sf"/>
</dbReference>
<protein>
    <submittedName>
        <fullName evidence="8">Uncharacterized protein LOC105224692 isoform X1</fullName>
    </submittedName>
</protein>
<feature type="compositionally biased region" description="Low complexity" evidence="4">
    <location>
        <begin position="275"/>
        <end position="331"/>
    </location>
</feature>
<feature type="region of interest" description="Disordered" evidence="4">
    <location>
        <begin position="652"/>
        <end position="835"/>
    </location>
</feature>
<dbReference type="RefSeq" id="XP_049308455.1">
    <property type="nucleotide sequence ID" value="XM_049452498.1"/>
</dbReference>
<feature type="compositionally biased region" description="Pro residues" evidence="4">
    <location>
        <begin position="818"/>
        <end position="829"/>
    </location>
</feature>
<dbReference type="InterPro" id="IPR007889">
    <property type="entry name" value="HTH_Psq"/>
</dbReference>
<dbReference type="GeneID" id="105224692"/>
<dbReference type="SUPFAM" id="SSF54695">
    <property type="entry name" value="POZ domain"/>
    <property type="match status" value="1"/>
</dbReference>
<feature type="region of interest" description="Disordered" evidence="4">
    <location>
        <begin position="408"/>
        <end position="501"/>
    </location>
</feature>
<dbReference type="Pfam" id="PF00651">
    <property type="entry name" value="BTB"/>
    <property type="match status" value="1"/>
</dbReference>
<feature type="region of interest" description="Disordered" evidence="4">
    <location>
        <begin position="854"/>
        <end position="882"/>
    </location>
</feature>
<dbReference type="PROSITE" id="PS50960">
    <property type="entry name" value="HTH_PSQ"/>
    <property type="match status" value="1"/>
</dbReference>
<dbReference type="Gene3D" id="3.30.710.10">
    <property type="entry name" value="Potassium Channel Kv1.1, Chain A"/>
    <property type="match status" value="1"/>
</dbReference>
<feature type="compositionally biased region" description="Low complexity" evidence="4">
    <location>
        <begin position="34"/>
        <end position="49"/>
    </location>
</feature>
<feature type="compositionally biased region" description="Low complexity" evidence="4">
    <location>
        <begin position="444"/>
        <end position="456"/>
    </location>
</feature>
<dbReference type="Gene3D" id="1.10.10.60">
    <property type="entry name" value="Homeodomain-like"/>
    <property type="match status" value="1"/>
</dbReference>
<dbReference type="InterPro" id="IPR051095">
    <property type="entry name" value="Dros_DevTransReg"/>
</dbReference>
<keyword evidence="7" id="KW-1185">Reference proteome</keyword>
<evidence type="ECO:0000256" key="1">
    <source>
        <dbReference type="ARBA" id="ARBA00004123"/>
    </source>
</evidence>